<evidence type="ECO:0000313" key="2">
    <source>
        <dbReference type="EMBL" id="RDU36734.1"/>
    </source>
</evidence>
<protein>
    <submittedName>
        <fullName evidence="2">DUF4023 domain-containing protein</fullName>
    </submittedName>
</protein>
<name>A0A3D8GQG7_9BACI</name>
<dbReference type="Proteomes" id="UP000257144">
    <property type="component" value="Unassembled WGS sequence"/>
</dbReference>
<dbReference type="Pfam" id="PF13215">
    <property type="entry name" value="DUF4023"/>
    <property type="match status" value="1"/>
</dbReference>
<dbReference type="OrthoDB" id="2631586at2"/>
<feature type="region of interest" description="Disordered" evidence="1">
    <location>
        <begin position="1"/>
        <end position="39"/>
    </location>
</feature>
<organism evidence="2 3">
    <name type="scientific">Neobacillus piezotolerans</name>
    <dbReference type="NCBI Taxonomy" id="2259171"/>
    <lineage>
        <taxon>Bacteria</taxon>
        <taxon>Bacillati</taxon>
        <taxon>Bacillota</taxon>
        <taxon>Bacilli</taxon>
        <taxon>Bacillales</taxon>
        <taxon>Bacillaceae</taxon>
        <taxon>Neobacillus</taxon>
    </lineage>
</organism>
<proteinExistence type="predicted"/>
<feature type="compositionally biased region" description="Polar residues" evidence="1">
    <location>
        <begin position="28"/>
        <end position="39"/>
    </location>
</feature>
<dbReference type="AlphaFoldDB" id="A0A3D8GQG7"/>
<accession>A0A3D8GQG7</accession>
<feature type="compositionally biased region" description="Basic and acidic residues" evidence="1">
    <location>
        <begin position="1"/>
        <end position="22"/>
    </location>
</feature>
<sequence length="39" mass="4684">MENTHEFVEKLHEKQKKDEQNKKRQGKGNPSDQLPNKQH</sequence>
<keyword evidence="3" id="KW-1185">Reference proteome</keyword>
<comment type="caution">
    <text evidence="2">The sequence shown here is derived from an EMBL/GenBank/DDBJ whole genome shotgun (WGS) entry which is preliminary data.</text>
</comment>
<dbReference type="InterPro" id="IPR025097">
    <property type="entry name" value="DUF4023"/>
</dbReference>
<reference evidence="2 3" key="1">
    <citation type="submission" date="2018-07" db="EMBL/GenBank/DDBJ databases">
        <title>Bacillus sp. YLB-04 draft genome sequence.</title>
        <authorList>
            <person name="Yu L."/>
            <person name="Tang X."/>
        </authorList>
    </citation>
    <scope>NUCLEOTIDE SEQUENCE [LARGE SCALE GENOMIC DNA]</scope>
    <source>
        <strain evidence="2 3">YLB-04</strain>
    </source>
</reference>
<evidence type="ECO:0000313" key="3">
    <source>
        <dbReference type="Proteomes" id="UP000257144"/>
    </source>
</evidence>
<gene>
    <name evidence="2" type="ORF">DRW41_11810</name>
</gene>
<evidence type="ECO:0000256" key="1">
    <source>
        <dbReference type="SAM" id="MobiDB-lite"/>
    </source>
</evidence>
<dbReference type="RefSeq" id="WP_115452207.1">
    <property type="nucleotide sequence ID" value="NZ_QNQT01000004.1"/>
</dbReference>
<dbReference type="EMBL" id="QNQT01000004">
    <property type="protein sequence ID" value="RDU36734.1"/>
    <property type="molecule type" value="Genomic_DNA"/>
</dbReference>